<reference evidence="2" key="1">
    <citation type="submission" date="2016-10" db="EMBL/GenBank/DDBJ databases">
        <authorList>
            <person name="Varghese N."/>
            <person name="Submissions S."/>
        </authorList>
    </citation>
    <scope>NUCLEOTIDE SEQUENCE [LARGE SCALE GENOMIC DNA]</scope>
    <source>
        <strain evidence="2">DSM 13327</strain>
    </source>
</reference>
<sequence length="30" mass="3613">MNLVEFELYCDIKENSISKRSVPYDEKKSF</sequence>
<evidence type="ECO:0000313" key="2">
    <source>
        <dbReference type="Proteomes" id="UP000199520"/>
    </source>
</evidence>
<organism evidence="1 2">
    <name type="scientific">Pelosinus propionicus DSM 13327</name>
    <dbReference type="NCBI Taxonomy" id="1123291"/>
    <lineage>
        <taxon>Bacteria</taxon>
        <taxon>Bacillati</taxon>
        <taxon>Bacillota</taxon>
        <taxon>Negativicutes</taxon>
        <taxon>Selenomonadales</taxon>
        <taxon>Sporomusaceae</taxon>
        <taxon>Pelosinus</taxon>
    </lineage>
</organism>
<gene>
    <name evidence="1" type="ORF">SAMN04490355_107013</name>
</gene>
<keyword evidence="2" id="KW-1185">Reference proteome</keyword>
<evidence type="ECO:0000313" key="1">
    <source>
        <dbReference type="EMBL" id="SFM30097.1"/>
    </source>
</evidence>
<dbReference type="AlphaFoldDB" id="A0A1I4PQQ0"/>
<accession>A0A1I4PQQ0</accession>
<dbReference type="Proteomes" id="UP000199520">
    <property type="component" value="Unassembled WGS sequence"/>
</dbReference>
<protein>
    <submittedName>
        <fullName evidence="1">Uncharacterized protein</fullName>
    </submittedName>
</protein>
<name>A0A1I4PQQ0_9FIRM</name>
<dbReference type="EMBL" id="FOTS01000070">
    <property type="protein sequence ID" value="SFM30097.1"/>
    <property type="molecule type" value="Genomic_DNA"/>
</dbReference>
<proteinExistence type="predicted"/>